<dbReference type="Pfam" id="PF12997">
    <property type="entry name" value="DUF3881"/>
    <property type="match status" value="1"/>
</dbReference>
<dbReference type="EMBL" id="SMAL01000012">
    <property type="protein sequence ID" value="TCT12264.1"/>
    <property type="molecule type" value="Genomic_DNA"/>
</dbReference>
<evidence type="ECO:0000313" key="2">
    <source>
        <dbReference type="Proteomes" id="UP000294902"/>
    </source>
</evidence>
<sequence>MFKYLSSIGFKSLKNKKSYSKLVDLAILEPTEKYISNFGKDTIKMEVIKKVGNRINIMIRGEIDESEDNIIDLVIPYYISKYMIDTSEIDIEKLNDKEEYYVTCEETNTGIPITFYLQNVVDYLDVENKKNIYIEGINLSGFCEDGYILLPIEKDEIEELLDEEEEEFRMELLKAARDGDEEAIELLALEEEETNEIIEDRIKNEDLLSIIDGYFMPYGIKGDEYSILATIKEIEIVKNDVTGEEVYLLGIKCIGLKMEVCINKEQLVGEPAIGRRFKGIVWLQGIVNFSE</sequence>
<name>A0A4R3MIG1_9FIRM</name>
<accession>A0A4R3MIG1</accession>
<reference evidence="1 2" key="1">
    <citation type="submission" date="2019-03" db="EMBL/GenBank/DDBJ databases">
        <title>Genomic Encyclopedia of Type Strains, Phase IV (KMG-IV): sequencing the most valuable type-strain genomes for metagenomic binning, comparative biology and taxonomic classification.</title>
        <authorList>
            <person name="Goeker M."/>
        </authorList>
    </citation>
    <scope>NUCLEOTIDE SEQUENCE [LARGE SCALE GENOMIC DNA]</scope>
    <source>
        <strain evidence="1 2">DSM 24629</strain>
    </source>
</reference>
<keyword evidence="2" id="KW-1185">Reference proteome</keyword>
<comment type="caution">
    <text evidence="1">The sequence shown here is derived from an EMBL/GenBank/DDBJ whole genome shotgun (WGS) entry which is preliminary data.</text>
</comment>
<organism evidence="1 2">
    <name type="scientific">Natranaerovirga pectinivora</name>
    <dbReference type="NCBI Taxonomy" id="682400"/>
    <lineage>
        <taxon>Bacteria</taxon>
        <taxon>Bacillati</taxon>
        <taxon>Bacillota</taxon>
        <taxon>Clostridia</taxon>
        <taxon>Lachnospirales</taxon>
        <taxon>Natranaerovirgaceae</taxon>
        <taxon>Natranaerovirga</taxon>
    </lineage>
</organism>
<dbReference type="InterPro" id="IPR024541">
    <property type="entry name" value="DUF3881"/>
</dbReference>
<dbReference type="Proteomes" id="UP000294902">
    <property type="component" value="Unassembled WGS sequence"/>
</dbReference>
<gene>
    <name evidence="1" type="ORF">EDC18_11236</name>
</gene>
<dbReference type="OrthoDB" id="9774037at2"/>
<evidence type="ECO:0000313" key="1">
    <source>
        <dbReference type="EMBL" id="TCT12264.1"/>
    </source>
</evidence>
<protein>
    <submittedName>
        <fullName evidence="1">Uncharacterized protein DUF3881</fullName>
    </submittedName>
</protein>
<dbReference type="RefSeq" id="WP_132253798.1">
    <property type="nucleotide sequence ID" value="NZ_SMAL01000012.1"/>
</dbReference>
<dbReference type="AlphaFoldDB" id="A0A4R3MIG1"/>
<proteinExistence type="predicted"/>